<keyword evidence="2" id="KW-0732">Signal</keyword>
<name>A0ABD4REV9_9CLOT</name>
<keyword evidence="1" id="KW-1133">Transmembrane helix</keyword>
<dbReference type="RefSeq" id="WP_021874844.1">
    <property type="nucleotide sequence ID" value="NZ_CP018624.1"/>
</dbReference>
<dbReference type="EMBL" id="JAIFTX010000004">
    <property type="protein sequence ID" value="MBX7289984.1"/>
    <property type="molecule type" value="Genomic_DNA"/>
</dbReference>
<dbReference type="InterPro" id="IPR016747">
    <property type="entry name" value="Phosphotransbutyrylase"/>
</dbReference>
<proteinExistence type="predicted"/>
<evidence type="ECO:0000259" key="3">
    <source>
        <dbReference type="Pfam" id="PF04892"/>
    </source>
</evidence>
<reference evidence="4 5" key="1">
    <citation type="submission" date="2021-08" db="EMBL/GenBank/DDBJ databases">
        <title>Genome sequence analysis of Clostridium chauvoei strains of European origin and evaluation of typing options for outbreak investigations.</title>
        <authorList>
            <person name="Abdel-Glil M."/>
            <person name="Thomas P."/>
            <person name="Seyboldt C."/>
        </authorList>
    </citation>
    <scope>NUCLEOTIDE SEQUENCE [LARGE SCALE GENOMIC DNA]</scope>
    <source>
        <strain evidence="4 5">S0260-09</strain>
    </source>
</reference>
<evidence type="ECO:0000313" key="5">
    <source>
        <dbReference type="Proteomes" id="UP000775179"/>
    </source>
</evidence>
<keyword evidence="1" id="KW-0812">Transmembrane</keyword>
<evidence type="ECO:0000256" key="1">
    <source>
        <dbReference type="SAM" id="Phobius"/>
    </source>
</evidence>
<keyword evidence="1" id="KW-0472">Membrane</keyword>
<feature type="transmembrane region" description="Helical" evidence="1">
    <location>
        <begin position="129"/>
        <end position="149"/>
    </location>
</feature>
<dbReference type="InterPro" id="IPR006976">
    <property type="entry name" value="VanZ-like"/>
</dbReference>
<feature type="signal peptide" evidence="2">
    <location>
        <begin position="1"/>
        <end position="24"/>
    </location>
</feature>
<dbReference type="AlphaFoldDB" id="A0ABD4REV9"/>
<dbReference type="KEGG" id="cchv:BTM20_03180"/>
<dbReference type="Proteomes" id="UP000775179">
    <property type="component" value="Unassembled WGS sequence"/>
</dbReference>
<gene>
    <name evidence="4" type="ORF">K4H94_02825</name>
</gene>
<organism evidence="4 5">
    <name type="scientific">Clostridium chauvoei</name>
    <dbReference type="NCBI Taxonomy" id="46867"/>
    <lineage>
        <taxon>Bacteria</taxon>
        <taxon>Bacillati</taxon>
        <taxon>Bacillota</taxon>
        <taxon>Clostridia</taxon>
        <taxon>Eubacteriales</taxon>
        <taxon>Clostridiaceae</taxon>
        <taxon>Clostridium</taxon>
    </lineage>
</organism>
<evidence type="ECO:0000313" key="4">
    <source>
        <dbReference type="EMBL" id="MBX7289984.1"/>
    </source>
</evidence>
<feature type="transmembrane region" description="Helical" evidence="1">
    <location>
        <begin position="69"/>
        <end position="89"/>
    </location>
</feature>
<feature type="transmembrane region" description="Helical" evidence="1">
    <location>
        <begin position="96"/>
        <end position="117"/>
    </location>
</feature>
<dbReference type="Pfam" id="PF04892">
    <property type="entry name" value="VanZ"/>
    <property type="match status" value="1"/>
</dbReference>
<dbReference type="NCBIfam" id="NF037970">
    <property type="entry name" value="vanZ_1"/>
    <property type="match status" value="1"/>
</dbReference>
<dbReference type="PIRSF" id="PIRSF019083">
    <property type="entry name" value="UCP019083_VanZ"/>
    <property type="match status" value="1"/>
</dbReference>
<protein>
    <submittedName>
        <fullName evidence="4">VanZ family protein</fullName>
    </submittedName>
</protein>
<dbReference type="GeneID" id="66300855"/>
<sequence length="156" mass="17468">MKKLALIVISILCVLFIFSNSSKSGEESNIKSKSIVNKIVDKIEEKVENNSIKKININKNKLNLLLRKAAHALEFLMLAIVVALVLENFGIKGKNAIIYILFIVLLVGVLDEFYQLYIPGRTSSVRDVLIDFSGGILGTTIFFILRIPLSLKNFNK</sequence>
<feature type="chain" id="PRO_5044775766" evidence="2">
    <location>
        <begin position="25"/>
        <end position="156"/>
    </location>
</feature>
<accession>A0ABD4REV9</accession>
<evidence type="ECO:0000256" key="2">
    <source>
        <dbReference type="SAM" id="SignalP"/>
    </source>
</evidence>
<comment type="caution">
    <text evidence="4">The sequence shown here is derived from an EMBL/GenBank/DDBJ whole genome shotgun (WGS) entry which is preliminary data.</text>
</comment>
<feature type="domain" description="VanZ-like" evidence="3">
    <location>
        <begin position="7"/>
        <end position="145"/>
    </location>
</feature>